<dbReference type="GO" id="GO:0005763">
    <property type="term" value="C:mitochondrial small ribosomal subunit"/>
    <property type="evidence" value="ECO:0007669"/>
    <property type="project" value="TreeGrafter"/>
</dbReference>
<comment type="caution">
    <text evidence="1">The sequence shown here is derived from an EMBL/GenBank/DDBJ whole genome shotgun (WGS) entry which is preliminary data.</text>
</comment>
<dbReference type="Pfam" id="PF10245">
    <property type="entry name" value="MRP-S22"/>
    <property type="match status" value="1"/>
</dbReference>
<gene>
    <name evidence="1" type="ORF">ONE63_002127</name>
</gene>
<reference evidence="1" key="1">
    <citation type="submission" date="2022-12" db="EMBL/GenBank/DDBJ databases">
        <title>Chromosome-level genome assembly of the bean flower thrips Megalurothrips usitatus.</title>
        <authorList>
            <person name="Ma L."/>
            <person name="Liu Q."/>
            <person name="Li H."/>
            <person name="Cai W."/>
        </authorList>
    </citation>
    <scope>NUCLEOTIDE SEQUENCE</scope>
    <source>
        <strain evidence="1">Cailab_2022a</strain>
    </source>
</reference>
<sequence>MALVSRTCWRRIQNISRNVCYGSQQNNHVLRGDCLAKIASRLSSGNVGGDRAGLQTSSPNSDPTSVFFKDEVQSCLLEMNMRDVSKVFQTRKEGKGLSDIEIKFMTQEQLEEEENKAMETARYFLQVPPVLSPREESIVELSKDPALQGLDESKLIFTDISYGVPHRERLIVARDPDGTLRHASTDERYRMLQTYFPDEGRTYEVPQLFSPSNLKSLWERSEFTFILDRACVQFEPDDPHYISITSETYNFIDENCGYDHLLGTRHYGAFAFYIAFYGRLDKFLNHCISTYRIQDAVSLVKIFYWSRPQIRPSKEATSPDDVEFLKEYISEHSKDKAILSKTLSAYLELNLPTAAEEAALGN</sequence>
<dbReference type="InterPro" id="IPR019374">
    <property type="entry name" value="Ribosomal_mS22"/>
</dbReference>
<dbReference type="GO" id="GO:0003735">
    <property type="term" value="F:structural constituent of ribosome"/>
    <property type="evidence" value="ECO:0007669"/>
    <property type="project" value="TreeGrafter"/>
</dbReference>
<organism evidence="1 2">
    <name type="scientific">Megalurothrips usitatus</name>
    <name type="common">bean blossom thrips</name>
    <dbReference type="NCBI Taxonomy" id="439358"/>
    <lineage>
        <taxon>Eukaryota</taxon>
        <taxon>Metazoa</taxon>
        <taxon>Ecdysozoa</taxon>
        <taxon>Arthropoda</taxon>
        <taxon>Hexapoda</taxon>
        <taxon>Insecta</taxon>
        <taxon>Pterygota</taxon>
        <taxon>Neoptera</taxon>
        <taxon>Paraneoptera</taxon>
        <taxon>Thysanoptera</taxon>
        <taxon>Terebrantia</taxon>
        <taxon>Thripoidea</taxon>
        <taxon>Thripidae</taxon>
        <taxon>Megalurothrips</taxon>
    </lineage>
</organism>
<name>A0AAV7XEW0_9NEOP</name>
<dbReference type="EMBL" id="JAPTSV010000011">
    <property type="protein sequence ID" value="KAJ1522991.1"/>
    <property type="molecule type" value="Genomic_DNA"/>
</dbReference>
<dbReference type="PANTHER" id="PTHR13071:SF4">
    <property type="entry name" value="SMALL RIBOSOMAL SUBUNIT PROTEIN MS22"/>
    <property type="match status" value="1"/>
</dbReference>
<evidence type="ECO:0000313" key="2">
    <source>
        <dbReference type="Proteomes" id="UP001075354"/>
    </source>
</evidence>
<protein>
    <recommendedName>
        <fullName evidence="3">28S ribosomal protein S22, mitochondrial</fullName>
    </recommendedName>
</protein>
<proteinExistence type="predicted"/>
<evidence type="ECO:0000313" key="1">
    <source>
        <dbReference type="EMBL" id="KAJ1522991.1"/>
    </source>
</evidence>
<dbReference type="Proteomes" id="UP001075354">
    <property type="component" value="Chromosome 11"/>
</dbReference>
<keyword evidence="2" id="KW-1185">Reference proteome</keyword>
<accession>A0AAV7XEW0</accession>
<dbReference type="PANTHER" id="PTHR13071">
    <property type="entry name" value="MITOCHONDRIAL 28S RIBOSOMAL PROTEIN S22"/>
    <property type="match status" value="1"/>
</dbReference>
<dbReference type="AlphaFoldDB" id="A0AAV7XEW0"/>
<evidence type="ECO:0008006" key="3">
    <source>
        <dbReference type="Google" id="ProtNLM"/>
    </source>
</evidence>